<protein>
    <submittedName>
        <fullName evidence="6">Uncharacterized protein</fullName>
    </submittedName>
</protein>
<proteinExistence type="predicted"/>
<keyword evidence="7" id="KW-1185">Reference proteome</keyword>
<dbReference type="Pfam" id="PF00379">
    <property type="entry name" value="Chitin_bind_4"/>
    <property type="match status" value="1"/>
</dbReference>
<feature type="compositionally biased region" description="Polar residues" evidence="4">
    <location>
        <begin position="377"/>
        <end position="387"/>
    </location>
</feature>
<evidence type="ECO:0000256" key="3">
    <source>
        <dbReference type="PROSITE-ProRule" id="PRU00497"/>
    </source>
</evidence>
<feature type="compositionally biased region" description="Polar residues" evidence="4">
    <location>
        <begin position="643"/>
        <end position="660"/>
    </location>
</feature>
<feature type="compositionally biased region" description="Basic and acidic residues" evidence="4">
    <location>
        <begin position="469"/>
        <end position="479"/>
    </location>
</feature>
<feature type="compositionally biased region" description="Basic and acidic residues" evidence="4">
    <location>
        <begin position="348"/>
        <end position="369"/>
    </location>
</feature>
<feature type="compositionally biased region" description="Polar residues" evidence="4">
    <location>
        <begin position="410"/>
        <end position="426"/>
    </location>
</feature>
<feature type="compositionally biased region" description="Basic and acidic residues" evidence="4">
    <location>
        <begin position="243"/>
        <end position="265"/>
    </location>
</feature>
<feature type="compositionally biased region" description="Basic and acidic residues" evidence="4">
    <location>
        <begin position="429"/>
        <end position="449"/>
    </location>
</feature>
<feature type="compositionally biased region" description="Polar residues" evidence="4">
    <location>
        <begin position="156"/>
        <end position="167"/>
    </location>
</feature>
<feature type="compositionally biased region" description="Polar residues" evidence="4">
    <location>
        <begin position="450"/>
        <end position="466"/>
    </location>
</feature>
<evidence type="ECO:0000256" key="5">
    <source>
        <dbReference type="SAM" id="SignalP"/>
    </source>
</evidence>
<sequence>MLLKFISFCCVATCVFSAPSTDKLPSERHQPQVIRIVSQSEELDQNGTYKFSYETGNGIHREETSFDKIVDGKTKHSDCSNEGGEDDDSSEIHVQRGSYSYTAPDGTVVSVSYIADENGFRPFGEGINIGQHPSPINAKSLRKPKSNEKETRPDSLENSESVESITPDNEEYAKKIPKIDQRIGSDNDRSNNRNSDKHKSTEPNKIDETKSNIPQIKNLSEKSKSEPKQTVNKSEDENQTNQKDQKDLEKSANDKPSNKNEKLAEKNTSSSENNDTKKEETVKENVKAAEKDSHINNLDKTLPSKEKNHSGDTKDTEKVPDNKKPDQINNPDVKELTTPVSETINGEMAKDKKPDNKSEKLIEKEKEPLESGDESAENNSAPANDNSTKPDDNNKKEKKNIPEPVKDVKMNNNDQTSINESKTPQKPGNKAEKEKGEVKPAHKSAEKLNDNTTKLENGNRTVQNNVPLKDTEEPAKETKIPTNTTEIPAKLNDNSTNVIKPANESKNTTISNPNKVQKQNILSNNSTSLTPTNKTGIEDHDKNSQTKNDSISNDVSGPNKNDSKPATPSENKENLTNDAKAVKDKPKEITSGVNQTLNENGNKAKDNEGSNKNVSKPVVEDKSVDKKDNLTKNTKNDKETQKVIPSSGNQNLNRNDSVSKGNEDLNKNVSKPVVEGKMVDGKDNLTKNAKSDKEIPSSDNQSLNRNDSVSKGNEDSSKNVSKLVVEDNTTDNKNNATKNDIETPSNIPNINKNDSAAQDNKSSNKNVSKPVVEDKTIDNKDNLNNAKDEKKTLLAIPRADNKKSNTNDSLTKNDEGSDKNDSKPVKIEDKTTQKNGTIPISKENKNSTLELQKEAANPIKQAEKLTEQAKSDASHALKSAKEAVQPAKDALKIAKDIVKRITEQRKTESKTPAADAVKHAKLAEDAAREALEAVQIAGDAVVEAQKAAKEAGKAVELAQLLRDESQKKPDNGTTNSKKSDDLNKNLSKAEENGENVLSFSPFSSAFDRFAGDDKNVNGADSKSGVKSDKPKDADDLTKPETDDEIKNQPKSDSDKVKNEIQAVKENDTKKSELDKDQTKKNETIPKESEASDKKVEETKSLKPSEDSDKSVKKDDISSINAEESNDKSEKQV</sequence>
<evidence type="ECO:0000256" key="4">
    <source>
        <dbReference type="SAM" id="MobiDB-lite"/>
    </source>
</evidence>
<feature type="compositionally biased region" description="Basic and acidic residues" evidence="4">
    <location>
        <begin position="171"/>
        <end position="210"/>
    </location>
</feature>
<feature type="region of interest" description="Disordered" evidence="4">
    <location>
        <begin position="124"/>
        <end position="887"/>
    </location>
</feature>
<feature type="compositionally biased region" description="Basic and acidic residues" evidence="4">
    <location>
        <begin position="618"/>
        <end position="641"/>
    </location>
</feature>
<feature type="compositionally biased region" description="Polar residues" evidence="4">
    <location>
        <begin position="591"/>
        <end position="601"/>
    </location>
</feature>
<dbReference type="AlphaFoldDB" id="A0A9P0C469"/>
<feature type="compositionally biased region" description="Polar residues" evidence="4">
    <location>
        <begin position="742"/>
        <end position="767"/>
    </location>
</feature>
<evidence type="ECO:0000256" key="1">
    <source>
        <dbReference type="ARBA" id="ARBA00022460"/>
    </source>
</evidence>
<feature type="compositionally biased region" description="Polar residues" evidence="4">
    <location>
        <begin position="545"/>
        <end position="569"/>
    </location>
</feature>
<feature type="compositionally biased region" description="Basic and acidic residues" evidence="4">
    <location>
        <begin position="977"/>
        <end position="991"/>
    </location>
</feature>
<feature type="region of interest" description="Disordered" evidence="4">
    <location>
        <begin position="960"/>
        <end position="1132"/>
    </location>
</feature>
<feature type="compositionally biased region" description="Basic and acidic residues" evidence="4">
    <location>
        <begin position="799"/>
        <end position="832"/>
    </location>
</feature>
<dbReference type="PROSITE" id="PS00233">
    <property type="entry name" value="CHIT_BIND_RR_1"/>
    <property type="match status" value="1"/>
</dbReference>
<feature type="compositionally biased region" description="Basic and acidic residues" evidence="4">
    <location>
        <begin position="302"/>
        <end position="326"/>
    </location>
</feature>
<dbReference type="InterPro" id="IPR000618">
    <property type="entry name" value="Insect_cuticle"/>
</dbReference>
<dbReference type="GO" id="GO:0042302">
    <property type="term" value="F:structural constituent of cuticle"/>
    <property type="evidence" value="ECO:0007669"/>
    <property type="project" value="UniProtKB-UniRule"/>
</dbReference>
<dbReference type="PROSITE" id="PS51155">
    <property type="entry name" value="CHIT_BIND_RR_2"/>
    <property type="match status" value="1"/>
</dbReference>
<dbReference type="InterPro" id="IPR031311">
    <property type="entry name" value="CHIT_BIND_RR_consensus"/>
</dbReference>
<gene>
    <name evidence="6" type="ORF">CINC_LOCUS12586</name>
</gene>
<keyword evidence="1 3" id="KW-0193">Cuticle</keyword>
<feature type="compositionally biased region" description="Basic and acidic residues" evidence="4">
    <location>
        <begin position="388"/>
        <end position="409"/>
    </location>
</feature>
<organism evidence="6 7">
    <name type="scientific">Chrysodeixis includens</name>
    <name type="common">Soybean looper</name>
    <name type="synonym">Pseudoplusia includens</name>
    <dbReference type="NCBI Taxonomy" id="689277"/>
    <lineage>
        <taxon>Eukaryota</taxon>
        <taxon>Metazoa</taxon>
        <taxon>Ecdysozoa</taxon>
        <taxon>Arthropoda</taxon>
        <taxon>Hexapoda</taxon>
        <taxon>Insecta</taxon>
        <taxon>Pterygota</taxon>
        <taxon>Neoptera</taxon>
        <taxon>Endopterygota</taxon>
        <taxon>Lepidoptera</taxon>
        <taxon>Glossata</taxon>
        <taxon>Ditrysia</taxon>
        <taxon>Noctuoidea</taxon>
        <taxon>Noctuidae</taxon>
        <taxon>Plusiinae</taxon>
        <taxon>Chrysodeixis</taxon>
    </lineage>
</organism>
<dbReference type="Proteomes" id="UP001154114">
    <property type="component" value="Chromosome 8"/>
</dbReference>
<feature type="compositionally biased region" description="Basic and acidic residues" evidence="4">
    <location>
        <begin position="274"/>
        <end position="294"/>
    </location>
</feature>
<evidence type="ECO:0000256" key="2">
    <source>
        <dbReference type="ARBA" id="ARBA00022729"/>
    </source>
</evidence>
<feature type="chain" id="PRO_5040514163" evidence="5">
    <location>
        <begin position="18"/>
        <end position="1132"/>
    </location>
</feature>
<feature type="compositionally biased region" description="Basic and acidic residues" evidence="4">
    <location>
        <begin position="570"/>
        <end position="588"/>
    </location>
</feature>
<feature type="compositionally biased region" description="Basic and acidic residues" evidence="4">
    <location>
        <begin position="677"/>
        <end position="696"/>
    </location>
</feature>
<dbReference type="OrthoDB" id="8117702at2759"/>
<keyword evidence="2 5" id="KW-0732">Signal</keyword>
<reference evidence="6" key="1">
    <citation type="submission" date="2021-12" db="EMBL/GenBank/DDBJ databases">
        <authorList>
            <person name="King R."/>
        </authorList>
    </citation>
    <scope>NUCLEOTIDE SEQUENCE</scope>
</reference>
<feature type="compositionally biased region" description="Polar residues" evidence="4">
    <location>
        <begin position="697"/>
        <end position="711"/>
    </location>
</feature>
<feature type="compositionally biased region" description="Basic and acidic residues" evidence="4">
    <location>
        <begin position="145"/>
        <end position="155"/>
    </location>
</feature>
<name>A0A9P0C469_CHRIL</name>
<dbReference type="EMBL" id="LR824011">
    <property type="protein sequence ID" value="CAH0627169.1"/>
    <property type="molecule type" value="Genomic_DNA"/>
</dbReference>
<accession>A0A9P0C469</accession>
<feature type="region of interest" description="Disordered" evidence="4">
    <location>
        <begin position="72"/>
        <end position="91"/>
    </location>
</feature>
<feature type="compositionally biased region" description="Basic and acidic residues" evidence="4">
    <location>
        <begin position="861"/>
        <end position="881"/>
    </location>
</feature>
<feature type="compositionally biased region" description="Basic and acidic residues" evidence="4">
    <location>
        <begin position="771"/>
        <end position="792"/>
    </location>
</feature>
<evidence type="ECO:0000313" key="6">
    <source>
        <dbReference type="EMBL" id="CAH0627169.1"/>
    </source>
</evidence>
<evidence type="ECO:0000313" key="7">
    <source>
        <dbReference type="Proteomes" id="UP001154114"/>
    </source>
</evidence>
<feature type="compositionally biased region" description="Basic and acidic residues" evidence="4">
    <location>
        <begin position="1023"/>
        <end position="1116"/>
    </location>
</feature>
<feature type="compositionally biased region" description="Basic and acidic residues" evidence="4">
    <location>
        <begin position="961"/>
        <end position="970"/>
    </location>
</feature>
<feature type="compositionally biased region" description="Polar residues" evidence="4">
    <location>
        <begin position="480"/>
        <end position="535"/>
    </location>
</feature>
<feature type="signal peptide" evidence="5">
    <location>
        <begin position="1"/>
        <end position="17"/>
    </location>
</feature>